<evidence type="ECO:0000313" key="4">
    <source>
        <dbReference type="Proteomes" id="UP000306102"/>
    </source>
</evidence>
<dbReference type="InterPro" id="IPR053192">
    <property type="entry name" value="Vacuole_Formation_Reg"/>
</dbReference>
<dbReference type="Proteomes" id="UP000306102">
    <property type="component" value="Unassembled WGS sequence"/>
</dbReference>
<dbReference type="EMBL" id="SDRB02010523">
    <property type="protein sequence ID" value="THG05970.1"/>
    <property type="molecule type" value="Genomic_DNA"/>
</dbReference>
<dbReference type="InterPro" id="IPR004146">
    <property type="entry name" value="DC1"/>
</dbReference>
<organism evidence="3 4">
    <name type="scientific">Camellia sinensis var. sinensis</name>
    <name type="common">China tea</name>
    <dbReference type="NCBI Taxonomy" id="542762"/>
    <lineage>
        <taxon>Eukaryota</taxon>
        <taxon>Viridiplantae</taxon>
        <taxon>Streptophyta</taxon>
        <taxon>Embryophyta</taxon>
        <taxon>Tracheophyta</taxon>
        <taxon>Spermatophyta</taxon>
        <taxon>Magnoliopsida</taxon>
        <taxon>eudicotyledons</taxon>
        <taxon>Gunneridae</taxon>
        <taxon>Pentapetalae</taxon>
        <taxon>asterids</taxon>
        <taxon>Ericales</taxon>
        <taxon>Theaceae</taxon>
        <taxon>Camellia</taxon>
    </lineage>
</organism>
<dbReference type="PANTHER" id="PTHR32410">
    <property type="entry name" value="CYSTEINE/HISTIDINE-RICH C1 DOMAIN FAMILY PROTEIN"/>
    <property type="match status" value="1"/>
</dbReference>
<evidence type="ECO:0000313" key="3">
    <source>
        <dbReference type="EMBL" id="THG05970.1"/>
    </source>
</evidence>
<accession>A0A4S4DS11</accession>
<evidence type="ECO:0000259" key="2">
    <source>
        <dbReference type="Pfam" id="PF03107"/>
    </source>
</evidence>
<gene>
    <name evidence="3" type="ORF">TEA_008377</name>
</gene>
<feature type="domain" description="DC1" evidence="2">
    <location>
        <begin position="379"/>
        <end position="424"/>
    </location>
</feature>
<sequence>MEVEHCNHPHPLTLSKKKAADGEEIVCNRCCRKILARPPLNVTLVAQNMKASRICVAPAHFGSMRIVLPHQPPSNTEAMFTISSSFRESNTTIKIEGLDMATLIHLPLLPNESVNLIAQFVKQMNLDDNNREVKLEQFSHSHPLTLCNLDNNDLLSGSELSILNKQNIDKICDVCVQPINASFYNCNKCNFFVHEWCSKLADKFRLVRDEIFNCDGCATKDCIGFQFSPKYWGGGDPRNGYQLDVKCASLPNSIMHKAHEHPLILQEIGGNEGCAACDQSCGRLSFGCGISSCSFNLHCACALLPSIFNHRYDEHPFILTYAPIENGPDEYWCEFCENEVDPEWWFYHCTYCDKSACAKCIRKKEFPNAKLGATHTYTCHPHPLTLIQATYMRVRCNVCNRHIVGGNGAFKCEHCEIMLCKTCVCYRPNKWKLLSDFESDELLIDLN</sequence>
<reference evidence="3 4" key="1">
    <citation type="journal article" date="2018" name="Proc. Natl. Acad. Sci. U.S.A.">
        <title>Draft genome sequence of Camellia sinensis var. sinensis provides insights into the evolution of the tea genome and tea quality.</title>
        <authorList>
            <person name="Wei C."/>
            <person name="Yang H."/>
            <person name="Wang S."/>
            <person name="Zhao J."/>
            <person name="Liu C."/>
            <person name="Gao L."/>
            <person name="Xia E."/>
            <person name="Lu Y."/>
            <person name="Tai Y."/>
            <person name="She G."/>
            <person name="Sun J."/>
            <person name="Cao H."/>
            <person name="Tong W."/>
            <person name="Gao Q."/>
            <person name="Li Y."/>
            <person name="Deng W."/>
            <person name="Jiang X."/>
            <person name="Wang W."/>
            <person name="Chen Q."/>
            <person name="Zhang S."/>
            <person name="Li H."/>
            <person name="Wu J."/>
            <person name="Wang P."/>
            <person name="Li P."/>
            <person name="Shi C."/>
            <person name="Zheng F."/>
            <person name="Jian J."/>
            <person name="Huang B."/>
            <person name="Shan D."/>
            <person name="Shi M."/>
            <person name="Fang C."/>
            <person name="Yue Y."/>
            <person name="Li F."/>
            <person name="Li D."/>
            <person name="Wei S."/>
            <person name="Han B."/>
            <person name="Jiang C."/>
            <person name="Yin Y."/>
            <person name="Xia T."/>
            <person name="Zhang Z."/>
            <person name="Bennetzen J.L."/>
            <person name="Zhao S."/>
            <person name="Wan X."/>
        </authorList>
    </citation>
    <scope>NUCLEOTIDE SEQUENCE [LARGE SCALE GENOMIC DNA]</scope>
    <source>
        <strain evidence="4">cv. Shuchazao</strain>
        <tissue evidence="3">Leaf</tissue>
    </source>
</reference>
<dbReference type="Pfam" id="PF03107">
    <property type="entry name" value="C1_2"/>
    <property type="match status" value="3"/>
</dbReference>
<dbReference type="InterPro" id="IPR046349">
    <property type="entry name" value="C1-like_sf"/>
</dbReference>
<protein>
    <recommendedName>
        <fullName evidence="2">DC1 domain-containing protein</fullName>
    </recommendedName>
</protein>
<comment type="caution">
    <text evidence="3">The sequence shown here is derived from an EMBL/GenBank/DDBJ whole genome shotgun (WGS) entry which is preliminary data.</text>
</comment>
<evidence type="ECO:0000256" key="1">
    <source>
        <dbReference type="ARBA" id="ARBA00022737"/>
    </source>
</evidence>
<name>A0A4S4DS11_CAMSN</name>
<dbReference type="AlphaFoldDB" id="A0A4S4DS11"/>
<feature type="domain" description="DC1" evidence="2">
    <location>
        <begin position="138"/>
        <end position="197"/>
    </location>
</feature>
<keyword evidence="1" id="KW-0677">Repeat</keyword>
<keyword evidence="4" id="KW-1185">Reference proteome</keyword>
<dbReference type="SUPFAM" id="SSF57889">
    <property type="entry name" value="Cysteine-rich domain"/>
    <property type="match status" value="3"/>
</dbReference>
<feature type="domain" description="DC1" evidence="2">
    <location>
        <begin position="311"/>
        <end position="361"/>
    </location>
</feature>
<dbReference type="PANTHER" id="PTHR32410:SF216">
    <property type="entry name" value="PHORBOL-ESTER_DAG-TYPE DOMAIN-CONTAINING PROTEIN"/>
    <property type="match status" value="1"/>
</dbReference>
<proteinExistence type="predicted"/>